<dbReference type="PANTHER" id="PTHR30307">
    <property type="entry name" value="S-ADENOSYLMETHIONINE:TRNA RIBOSYLTRANSFERASE-ISOMERASE"/>
    <property type="match status" value="1"/>
</dbReference>
<dbReference type="GO" id="GO:0008616">
    <property type="term" value="P:tRNA queuosine(34) biosynthetic process"/>
    <property type="evidence" value="ECO:0007669"/>
    <property type="project" value="UniProtKB-KW"/>
</dbReference>
<dbReference type="InterPro" id="IPR036100">
    <property type="entry name" value="QueA_sf"/>
</dbReference>
<gene>
    <name evidence="5" type="ORF">DRJ00_07235</name>
</gene>
<proteinExistence type="inferred from homology"/>
<keyword evidence="5" id="KW-0328">Glycosyltransferase</keyword>
<reference evidence="5 6" key="1">
    <citation type="submission" date="2018-06" db="EMBL/GenBank/DDBJ databases">
        <title>Extensive metabolic versatility and redundancy in microbially diverse, dynamic hydrothermal sediments.</title>
        <authorList>
            <person name="Dombrowski N."/>
            <person name="Teske A."/>
            <person name="Baker B.J."/>
        </authorList>
    </citation>
    <scope>NUCLEOTIDE SEQUENCE [LARGE SCALE GENOMIC DNA]</scope>
    <source>
        <strain evidence="5">B47_G16</strain>
    </source>
</reference>
<evidence type="ECO:0000256" key="2">
    <source>
        <dbReference type="ARBA" id="ARBA00022679"/>
    </source>
</evidence>
<keyword evidence="3" id="KW-0949">S-adenosyl-L-methionine</keyword>
<dbReference type="AlphaFoldDB" id="A0A497E2E6"/>
<accession>A0A497E2E6</accession>
<keyword evidence="5" id="KW-0413">Isomerase</keyword>
<evidence type="ECO:0000313" key="6">
    <source>
        <dbReference type="Proteomes" id="UP000279422"/>
    </source>
</evidence>
<evidence type="ECO:0000256" key="1">
    <source>
        <dbReference type="ARBA" id="ARBA00022490"/>
    </source>
</evidence>
<keyword evidence="2 5" id="KW-0808">Transferase</keyword>
<dbReference type="GO" id="GO:0051075">
    <property type="term" value="F:S-adenosylmethionine:tRNA ribosyltransferase-isomerase activity"/>
    <property type="evidence" value="ECO:0007669"/>
    <property type="project" value="UniProtKB-EC"/>
</dbReference>
<keyword evidence="1" id="KW-0963">Cytoplasm</keyword>
<dbReference type="InterPro" id="IPR042119">
    <property type="entry name" value="QueA_dom2"/>
</dbReference>
<dbReference type="Gene3D" id="2.40.10.240">
    <property type="entry name" value="QueA-like"/>
    <property type="match status" value="1"/>
</dbReference>
<dbReference type="PANTHER" id="PTHR30307:SF0">
    <property type="entry name" value="S-ADENOSYLMETHIONINE:TRNA RIBOSYLTRANSFERASE-ISOMERASE"/>
    <property type="match status" value="1"/>
</dbReference>
<dbReference type="HAMAP" id="MF_00113">
    <property type="entry name" value="QueA"/>
    <property type="match status" value="1"/>
</dbReference>
<protein>
    <submittedName>
        <fullName evidence="5">tRNA preQ1(34) S-adenosylmethionine ribosyltransferase-isomerase QueA</fullName>
        <ecNumber evidence="5">2.4.99.17</ecNumber>
    </submittedName>
</protein>
<dbReference type="FunFam" id="2.40.10.240:FF:000002">
    <property type="entry name" value="S-adenosylmethionine:tRNA ribosyltransferase-isomerase"/>
    <property type="match status" value="1"/>
</dbReference>
<dbReference type="EMBL" id="QMPZ01000131">
    <property type="protein sequence ID" value="RLE07910.1"/>
    <property type="molecule type" value="Genomic_DNA"/>
</dbReference>
<dbReference type="SUPFAM" id="SSF111337">
    <property type="entry name" value="QueA-like"/>
    <property type="match status" value="1"/>
</dbReference>
<comment type="caution">
    <text evidence="5">The sequence shown here is derived from an EMBL/GenBank/DDBJ whole genome shotgun (WGS) entry which is preliminary data.</text>
</comment>
<evidence type="ECO:0000256" key="4">
    <source>
        <dbReference type="ARBA" id="ARBA00022785"/>
    </source>
</evidence>
<dbReference type="EC" id="2.4.99.17" evidence="5"/>
<evidence type="ECO:0000313" key="5">
    <source>
        <dbReference type="EMBL" id="RLE07910.1"/>
    </source>
</evidence>
<dbReference type="NCBIfam" id="TIGR00113">
    <property type="entry name" value="queA"/>
    <property type="match status" value="1"/>
</dbReference>
<dbReference type="InterPro" id="IPR003699">
    <property type="entry name" value="QueA"/>
</dbReference>
<evidence type="ECO:0000256" key="3">
    <source>
        <dbReference type="ARBA" id="ARBA00022691"/>
    </source>
</evidence>
<dbReference type="Gene3D" id="3.40.1780.10">
    <property type="entry name" value="QueA-like"/>
    <property type="match status" value="1"/>
</dbReference>
<organism evidence="5 6">
    <name type="scientific">Aerophobetes bacterium</name>
    <dbReference type="NCBI Taxonomy" id="2030807"/>
    <lineage>
        <taxon>Bacteria</taxon>
        <taxon>Candidatus Aerophobota</taxon>
    </lineage>
</organism>
<feature type="non-terminal residue" evidence="5">
    <location>
        <position position="322"/>
    </location>
</feature>
<name>A0A497E2E6_UNCAE</name>
<dbReference type="Pfam" id="PF02547">
    <property type="entry name" value="Queuosine_synth"/>
    <property type="match status" value="1"/>
</dbReference>
<dbReference type="InterPro" id="IPR042118">
    <property type="entry name" value="QueA_dom1"/>
</dbReference>
<keyword evidence="4" id="KW-0671">Queuosine biosynthesis</keyword>
<dbReference type="Proteomes" id="UP000279422">
    <property type="component" value="Unassembled WGS sequence"/>
</dbReference>
<sequence>MKLEDFDYHLPRQLIAQKPVFPRDSCRLLVLHKKEGRIEHRKFYQILEFLREGDVVVLNNTRVIPARLMGRKKKTGGKAELFLLRKRGDEDWECLLKPAKRIREGAQIFFPGSSLLATVVRREEGARGIVRFSVSGNVEEVIAQVGRLPLPPYIKRRGGPTSEDEESYQTVYAKEKGAVAAPTAGLHFTPSLLEKMKEKGIKVVEITLHTGWASFKPLDKERIQDNKIAEEYFKVSGEAALAINEAKKSGFRVVAVGTTTTRALETQAEPSGTLRQGEGWTSLFIYPGYRFKVVDALLTNFHMPRSSLILLVCAFAGREKIL</sequence>
<dbReference type="NCBIfam" id="NF001140">
    <property type="entry name" value="PRK00147.1"/>
    <property type="match status" value="1"/>
</dbReference>